<evidence type="ECO:0000313" key="2">
    <source>
        <dbReference type="EMBL" id="GAA4270313.1"/>
    </source>
</evidence>
<dbReference type="InterPro" id="IPR021889">
    <property type="entry name" value="DUF3500"/>
</dbReference>
<dbReference type="Proteomes" id="UP001500027">
    <property type="component" value="Unassembled WGS sequence"/>
</dbReference>
<dbReference type="EMBL" id="BAABAV010000003">
    <property type="protein sequence ID" value="GAA4270313.1"/>
    <property type="molecule type" value="Genomic_DNA"/>
</dbReference>
<evidence type="ECO:0000313" key="3">
    <source>
        <dbReference type="Proteomes" id="UP001500027"/>
    </source>
</evidence>
<dbReference type="RefSeq" id="WP_139002679.1">
    <property type="nucleotide sequence ID" value="NZ_BAABAV010000003.1"/>
</dbReference>
<feature type="signal peptide" evidence="1">
    <location>
        <begin position="1"/>
        <end position="20"/>
    </location>
</feature>
<proteinExistence type="predicted"/>
<organism evidence="2 3">
    <name type="scientific">Hyunsoonleella aestuarii</name>
    <dbReference type="NCBI Taxonomy" id="912802"/>
    <lineage>
        <taxon>Bacteria</taxon>
        <taxon>Pseudomonadati</taxon>
        <taxon>Bacteroidota</taxon>
        <taxon>Flavobacteriia</taxon>
        <taxon>Flavobacteriales</taxon>
        <taxon>Flavobacteriaceae</taxon>
    </lineage>
</organism>
<sequence>MRLFKVLVMLFMLSVSNAQSNEVLTFLNTLNENQLSKTILSFDNTSRETWHFLPGTMYKRHGIALYDLDETQKTHAFNLLKYHLSSTGYLKTKKIIELERYLGELSGKKVFRDPEKYYFAFYGNPKKDSLWSWSFEGHHISLNFTVSNEKISASPRFMGTNPAEIKEGPLKGQRVLNKEEDLAFELINSMGEEQRAKTIFKSIAFPDILTSNKSKVAPLENEGIKAKNLNEKQKAILTKLIKEYLLTLPQELAKERYRAIQIAEFDDIRFAWAGSTDLTKGHYYRIQGDTFLIEFDNTQNNANHVHLVWREFNGDFGRDLIKEHYEKSDHHKQK</sequence>
<dbReference type="Pfam" id="PF12006">
    <property type="entry name" value="DUF3500"/>
    <property type="match status" value="1"/>
</dbReference>
<comment type="caution">
    <text evidence="2">The sequence shown here is derived from an EMBL/GenBank/DDBJ whole genome shotgun (WGS) entry which is preliminary data.</text>
</comment>
<protein>
    <submittedName>
        <fullName evidence="2">DUF3500 domain-containing protein</fullName>
    </submittedName>
</protein>
<evidence type="ECO:0000256" key="1">
    <source>
        <dbReference type="SAM" id="SignalP"/>
    </source>
</evidence>
<name>A0ABP8EDL6_9FLAO</name>
<dbReference type="PANTHER" id="PTHR37489:SF1">
    <property type="entry name" value="DUF3500 DOMAIN-CONTAINING PROTEIN"/>
    <property type="match status" value="1"/>
</dbReference>
<dbReference type="PANTHER" id="PTHR37489">
    <property type="entry name" value="DUF3500 DOMAIN-CONTAINING PROTEIN"/>
    <property type="match status" value="1"/>
</dbReference>
<reference evidence="3" key="1">
    <citation type="journal article" date="2019" name="Int. J. Syst. Evol. Microbiol.">
        <title>The Global Catalogue of Microorganisms (GCM) 10K type strain sequencing project: providing services to taxonomists for standard genome sequencing and annotation.</title>
        <authorList>
            <consortium name="The Broad Institute Genomics Platform"/>
            <consortium name="The Broad Institute Genome Sequencing Center for Infectious Disease"/>
            <person name="Wu L."/>
            <person name="Ma J."/>
        </authorList>
    </citation>
    <scope>NUCLEOTIDE SEQUENCE [LARGE SCALE GENOMIC DNA]</scope>
    <source>
        <strain evidence="3">JCM 17452</strain>
    </source>
</reference>
<feature type="chain" id="PRO_5045471344" evidence="1">
    <location>
        <begin position="21"/>
        <end position="334"/>
    </location>
</feature>
<keyword evidence="1" id="KW-0732">Signal</keyword>
<gene>
    <name evidence="2" type="ORF">GCM10022257_24140</name>
</gene>
<accession>A0ABP8EDL6</accession>
<keyword evidence="3" id="KW-1185">Reference proteome</keyword>